<sequence length="103" mass="11906">MRELRFSSEALDNLLDIAIYIATTTGSRFLAEAFVGELRQKCARLASLPGTLGRERTELKPGLRSFAFKGYVIFFRYRDDIFEVVTVLEGHRDFIAYYRDDDI</sequence>
<dbReference type="EMBL" id="JAAKZG010000001">
    <property type="protein sequence ID" value="NGN39626.1"/>
    <property type="molecule type" value="Genomic_DNA"/>
</dbReference>
<dbReference type="Gene3D" id="3.30.2310.20">
    <property type="entry name" value="RelE-like"/>
    <property type="match status" value="1"/>
</dbReference>
<dbReference type="AlphaFoldDB" id="A0A7C9V678"/>
<protein>
    <submittedName>
        <fullName evidence="3">Type II toxin-antitoxin system RelE/ParE family toxin</fullName>
    </submittedName>
</protein>
<dbReference type="PANTHER" id="PTHR33755">
    <property type="entry name" value="TOXIN PARE1-RELATED"/>
    <property type="match status" value="1"/>
</dbReference>
<gene>
    <name evidence="3" type="ORF">G6N74_00970</name>
</gene>
<evidence type="ECO:0000256" key="1">
    <source>
        <dbReference type="ARBA" id="ARBA00006226"/>
    </source>
</evidence>
<comment type="caution">
    <text evidence="3">The sequence shown here is derived from an EMBL/GenBank/DDBJ whole genome shotgun (WGS) entry which is preliminary data.</text>
</comment>
<organism evidence="3 4">
    <name type="scientific">Mesorhizobium zhangyense</name>
    <dbReference type="NCBI Taxonomy" id="1776730"/>
    <lineage>
        <taxon>Bacteria</taxon>
        <taxon>Pseudomonadati</taxon>
        <taxon>Pseudomonadota</taxon>
        <taxon>Alphaproteobacteria</taxon>
        <taxon>Hyphomicrobiales</taxon>
        <taxon>Phyllobacteriaceae</taxon>
        <taxon>Mesorhizobium</taxon>
    </lineage>
</organism>
<evidence type="ECO:0000313" key="4">
    <source>
        <dbReference type="Proteomes" id="UP000481252"/>
    </source>
</evidence>
<proteinExistence type="inferred from homology"/>
<dbReference type="RefSeq" id="WP_165113331.1">
    <property type="nucleotide sequence ID" value="NZ_JAAKZG010000001.1"/>
</dbReference>
<evidence type="ECO:0000313" key="3">
    <source>
        <dbReference type="EMBL" id="NGN39626.1"/>
    </source>
</evidence>
<keyword evidence="4" id="KW-1185">Reference proteome</keyword>
<keyword evidence="2" id="KW-1277">Toxin-antitoxin system</keyword>
<reference evidence="3 4" key="1">
    <citation type="submission" date="2020-02" db="EMBL/GenBank/DDBJ databases">
        <title>Genome sequence of the type strain CGMCC 1.15528 of Mesorhizobium zhangyense.</title>
        <authorList>
            <person name="Gao J."/>
            <person name="Sun J."/>
        </authorList>
    </citation>
    <scope>NUCLEOTIDE SEQUENCE [LARGE SCALE GENOMIC DNA]</scope>
    <source>
        <strain evidence="3 4">CGMCC 1.15528</strain>
    </source>
</reference>
<dbReference type="InterPro" id="IPR035093">
    <property type="entry name" value="RelE/ParE_toxin_dom_sf"/>
</dbReference>
<comment type="similarity">
    <text evidence="1">Belongs to the RelE toxin family.</text>
</comment>
<dbReference type="Pfam" id="PF05016">
    <property type="entry name" value="ParE_toxin"/>
    <property type="match status" value="1"/>
</dbReference>
<evidence type="ECO:0000256" key="2">
    <source>
        <dbReference type="ARBA" id="ARBA00022649"/>
    </source>
</evidence>
<dbReference type="InterPro" id="IPR007712">
    <property type="entry name" value="RelE/ParE_toxin"/>
</dbReference>
<dbReference type="Proteomes" id="UP000481252">
    <property type="component" value="Unassembled WGS sequence"/>
</dbReference>
<name>A0A7C9V678_9HYPH</name>
<accession>A0A7C9V678</accession>
<dbReference type="PANTHER" id="PTHR33755:SF6">
    <property type="entry name" value="PLASMID STABILIZATION SYSTEM PROTEIN"/>
    <property type="match status" value="1"/>
</dbReference>
<dbReference type="InterPro" id="IPR051803">
    <property type="entry name" value="TA_system_RelE-like_toxin"/>
</dbReference>